<gene>
    <name evidence="3" type="ORF">HEB94_004054</name>
</gene>
<dbReference type="SUPFAM" id="SSF51735">
    <property type="entry name" value="NAD(P)-binding Rossmann-fold domains"/>
    <property type="match status" value="1"/>
</dbReference>
<dbReference type="InterPro" id="IPR013154">
    <property type="entry name" value="ADH-like_N"/>
</dbReference>
<evidence type="ECO:0000259" key="2">
    <source>
        <dbReference type="SMART" id="SM00829"/>
    </source>
</evidence>
<dbReference type="SUPFAM" id="SSF50129">
    <property type="entry name" value="GroES-like"/>
    <property type="match status" value="1"/>
</dbReference>
<evidence type="ECO:0000313" key="4">
    <source>
        <dbReference type="Proteomes" id="UP000638648"/>
    </source>
</evidence>
<dbReference type="EMBL" id="JADBEM010000001">
    <property type="protein sequence ID" value="MBE1607206.1"/>
    <property type="molecule type" value="Genomic_DNA"/>
</dbReference>
<dbReference type="SMART" id="SM00829">
    <property type="entry name" value="PKS_ER"/>
    <property type="match status" value="1"/>
</dbReference>
<dbReference type="Proteomes" id="UP000638648">
    <property type="component" value="Unassembled WGS sequence"/>
</dbReference>
<proteinExistence type="predicted"/>
<dbReference type="Gene3D" id="3.40.50.720">
    <property type="entry name" value="NAD(P)-binding Rossmann-like Domain"/>
    <property type="match status" value="1"/>
</dbReference>
<name>A0A927MUN5_9ACTN</name>
<dbReference type="InterPro" id="IPR036291">
    <property type="entry name" value="NAD(P)-bd_dom_sf"/>
</dbReference>
<dbReference type="InterPro" id="IPR051603">
    <property type="entry name" value="Zinc-ADH_QOR/CCCR"/>
</dbReference>
<keyword evidence="1" id="KW-0521">NADP</keyword>
<protein>
    <submittedName>
        <fullName evidence="3">NADPH:quinone reductase-like Zn-dependent oxidoreductase</fullName>
    </submittedName>
</protein>
<dbReference type="PANTHER" id="PTHR44154">
    <property type="entry name" value="QUINONE OXIDOREDUCTASE"/>
    <property type="match status" value="1"/>
</dbReference>
<dbReference type="Gene3D" id="3.90.180.10">
    <property type="entry name" value="Medium-chain alcohol dehydrogenases, catalytic domain"/>
    <property type="match status" value="1"/>
</dbReference>
<organism evidence="3 4">
    <name type="scientific">Actinopolymorpha pittospori</name>
    <dbReference type="NCBI Taxonomy" id="648752"/>
    <lineage>
        <taxon>Bacteria</taxon>
        <taxon>Bacillati</taxon>
        <taxon>Actinomycetota</taxon>
        <taxon>Actinomycetes</taxon>
        <taxon>Propionibacteriales</taxon>
        <taxon>Actinopolymorphaceae</taxon>
        <taxon>Actinopolymorpha</taxon>
    </lineage>
</organism>
<dbReference type="AlphaFoldDB" id="A0A927MUN5"/>
<evidence type="ECO:0000256" key="1">
    <source>
        <dbReference type="ARBA" id="ARBA00022857"/>
    </source>
</evidence>
<dbReference type="Pfam" id="PF13602">
    <property type="entry name" value="ADH_zinc_N_2"/>
    <property type="match status" value="1"/>
</dbReference>
<feature type="domain" description="Enoyl reductase (ER)" evidence="2">
    <location>
        <begin position="11"/>
        <end position="304"/>
    </location>
</feature>
<sequence>MPRAVRFREYGSVDVLEVVEVDMPRPGPGEVVVAVRAAGINPGEAAIREGALHEVWPAAFPSGQGSDLAGTVSALGEGVTAFSVGDEVLGFTDNRASQADFVAVEETAIVPKPASVPWDQAGALKVAGTTAYACVQAVDVGTDDTVVVSGAAGGVGSLTVQLARQCGATVIGLAGPDNHPWLRDRGVVPVDYHGPGLADRIRSAASSVDAFVDTFGGGYVDLGLELGVAPDRINTIIDFAAAKSRGVRAVGGATASTPEVLSELAESMAAGRLQVPIARVYPLDQVRDAYRELARRHTRGKIVLVP</sequence>
<reference evidence="3" key="1">
    <citation type="submission" date="2020-10" db="EMBL/GenBank/DDBJ databases">
        <title>Sequencing the genomes of 1000 actinobacteria strains.</title>
        <authorList>
            <person name="Klenk H.-P."/>
        </authorList>
    </citation>
    <scope>NUCLEOTIDE SEQUENCE</scope>
    <source>
        <strain evidence="3">DSM 45354</strain>
    </source>
</reference>
<dbReference type="CDD" id="cd05289">
    <property type="entry name" value="MDR_like_2"/>
    <property type="match status" value="1"/>
</dbReference>
<dbReference type="GO" id="GO:0016491">
    <property type="term" value="F:oxidoreductase activity"/>
    <property type="evidence" value="ECO:0007669"/>
    <property type="project" value="InterPro"/>
</dbReference>
<dbReference type="Pfam" id="PF08240">
    <property type="entry name" value="ADH_N"/>
    <property type="match status" value="1"/>
</dbReference>
<dbReference type="InterPro" id="IPR020843">
    <property type="entry name" value="ER"/>
</dbReference>
<keyword evidence="4" id="KW-1185">Reference proteome</keyword>
<accession>A0A927MUN5</accession>
<comment type="caution">
    <text evidence="3">The sequence shown here is derived from an EMBL/GenBank/DDBJ whole genome shotgun (WGS) entry which is preliminary data.</text>
</comment>
<dbReference type="RefSeq" id="WP_192751190.1">
    <property type="nucleotide sequence ID" value="NZ_BAABJL010000121.1"/>
</dbReference>
<dbReference type="InterPro" id="IPR011032">
    <property type="entry name" value="GroES-like_sf"/>
</dbReference>
<dbReference type="PANTHER" id="PTHR44154:SF1">
    <property type="entry name" value="QUINONE OXIDOREDUCTASE"/>
    <property type="match status" value="1"/>
</dbReference>
<evidence type="ECO:0000313" key="3">
    <source>
        <dbReference type="EMBL" id="MBE1607206.1"/>
    </source>
</evidence>